<reference evidence="2" key="2">
    <citation type="submission" date="2014-05" db="EMBL/GenBank/DDBJ databases">
        <title>The genome and life-stage specific transcriptomes of Globodera pallida elucidate key aspects of plant parasitism by a cyst nematode.</title>
        <authorList>
            <person name="Cotton J.A."/>
            <person name="Lilley C.J."/>
            <person name="Jones L.M."/>
            <person name="Kikuchi T."/>
            <person name="Reid A.J."/>
            <person name="Thorpe P."/>
            <person name="Tsai I.J."/>
            <person name="Beasley H."/>
            <person name="Blok V."/>
            <person name="Cock P.J.A."/>
            <person name="Van den Akker S.E."/>
            <person name="Holroyd N."/>
            <person name="Hunt M."/>
            <person name="Mantelin S."/>
            <person name="Naghra H."/>
            <person name="Pain A."/>
            <person name="Palomares-Rius J.E."/>
            <person name="Zarowiecki M."/>
            <person name="Berriman M."/>
            <person name="Jones J.T."/>
            <person name="Urwin P.E."/>
        </authorList>
    </citation>
    <scope>NUCLEOTIDE SEQUENCE [LARGE SCALE GENOMIC DNA]</scope>
    <source>
        <strain evidence="2">Lindley</strain>
    </source>
</reference>
<evidence type="ECO:0000313" key="2">
    <source>
        <dbReference type="Proteomes" id="UP000050741"/>
    </source>
</evidence>
<evidence type="ECO:0000313" key="3">
    <source>
        <dbReference type="WBParaSite" id="GPLIN_000485800"/>
    </source>
</evidence>
<reference evidence="2" key="1">
    <citation type="submission" date="2013-12" db="EMBL/GenBank/DDBJ databases">
        <authorList>
            <person name="Aslett M."/>
        </authorList>
    </citation>
    <scope>NUCLEOTIDE SEQUENCE [LARGE SCALE GENOMIC DNA]</scope>
    <source>
        <strain evidence="2">Lindley</strain>
    </source>
</reference>
<protein>
    <submittedName>
        <fullName evidence="3">Uncharacterized protein</fullName>
    </submittedName>
</protein>
<name>A0A183BW69_GLOPA</name>
<evidence type="ECO:0000256" key="1">
    <source>
        <dbReference type="SAM" id="SignalP"/>
    </source>
</evidence>
<keyword evidence="1" id="KW-0732">Signal</keyword>
<proteinExistence type="predicted"/>
<dbReference type="WBParaSite" id="GPLIN_000485800">
    <property type="protein sequence ID" value="GPLIN_000485800"/>
    <property type="gene ID" value="GPLIN_000485800"/>
</dbReference>
<organism evidence="2 3">
    <name type="scientific">Globodera pallida</name>
    <name type="common">Potato cyst nematode worm</name>
    <name type="synonym">Heterodera pallida</name>
    <dbReference type="NCBI Taxonomy" id="36090"/>
    <lineage>
        <taxon>Eukaryota</taxon>
        <taxon>Metazoa</taxon>
        <taxon>Ecdysozoa</taxon>
        <taxon>Nematoda</taxon>
        <taxon>Chromadorea</taxon>
        <taxon>Rhabditida</taxon>
        <taxon>Tylenchina</taxon>
        <taxon>Tylenchomorpha</taxon>
        <taxon>Tylenchoidea</taxon>
        <taxon>Heteroderidae</taxon>
        <taxon>Heteroderinae</taxon>
        <taxon>Globodera</taxon>
    </lineage>
</organism>
<dbReference type="Proteomes" id="UP000050741">
    <property type="component" value="Unassembled WGS sequence"/>
</dbReference>
<sequence>MLFILILLFYNLQQVLPTNDKLDETALSKLILDQCVDKPELLADYLNPRLEFVPTRHTKRVAGKAKAATACARRLSRGGKRRRRANRTPLAVRRFLM</sequence>
<feature type="signal peptide" evidence="1">
    <location>
        <begin position="1"/>
        <end position="17"/>
    </location>
</feature>
<reference evidence="3" key="3">
    <citation type="submission" date="2016-06" db="UniProtKB">
        <authorList>
            <consortium name="WormBaseParasite"/>
        </authorList>
    </citation>
    <scope>IDENTIFICATION</scope>
</reference>
<accession>A0A183BW69</accession>
<dbReference type="AlphaFoldDB" id="A0A183BW69"/>
<feature type="chain" id="PRO_5008146726" evidence="1">
    <location>
        <begin position="18"/>
        <end position="97"/>
    </location>
</feature>
<keyword evidence="2" id="KW-1185">Reference proteome</keyword>